<reference evidence="2 4" key="2">
    <citation type="submission" date="2016-10" db="EMBL/GenBank/DDBJ databases">
        <authorList>
            <person name="de Groot N.N."/>
        </authorList>
    </citation>
    <scope>NUCLEOTIDE SEQUENCE [LARGE SCALE GENOMIC DNA]</scope>
    <source>
        <strain evidence="2 4">DSM 2895</strain>
    </source>
</reference>
<evidence type="ECO:0000313" key="2">
    <source>
        <dbReference type="EMBL" id="SDK25978.1"/>
    </source>
</evidence>
<dbReference type="Proteomes" id="UP000037269">
    <property type="component" value="Unassembled WGS sequence"/>
</dbReference>
<evidence type="ECO:0008006" key="5">
    <source>
        <dbReference type="Google" id="ProtNLM"/>
    </source>
</evidence>
<evidence type="ECO:0000313" key="1">
    <source>
        <dbReference type="EMBL" id="KON95852.1"/>
    </source>
</evidence>
<dbReference type="RefSeq" id="WP_043064926.1">
    <property type="nucleotide sequence ID" value="NZ_BJOA01000186.1"/>
</dbReference>
<dbReference type="Proteomes" id="UP000182836">
    <property type="component" value="Unassembled WGS sequence"/>
</dbReference>
<dbReference type="AlphaFoldDB" id="A0A0D1YFJ9"/>
<dbReference type="PATRIC" id="fig|47500.8.peg.5307"/>
<proteinExistence type="predicted"/>
<accession>A0A0D1YFJ9</accession>
<organism evidence="1 3">
    <name type="scientific">Aneurinibacillus migulanus</name>
    <name type="common">Bacillus migulanus</name>
    <dbReference type="NCBI Taxonomy" id="47500"/>
    <lineage>
        <taxon>Bacteria</taxon>
        <taxon>Bacillati</taxon>
        <taxon>Bacillota</taxon>
        <taxon>Bacilli</taxon>
        <taxon>Bacillales</taxon>
        <taxon>Paenibacillaceae</taxon>
        <taxon>Aneurinibacillus group</taxon>
        <taxon>Aneurinibacillus</taxon>
    </lineage>
</organism>
<dbReference type="GeneID" id="42305628"/>
<reference evidence="1 3" key="1">
    <citation type="submission" date="2015-07" db="EMBL/GenBank/DDBJ databases">
        <title>Fjat-14205 dsm 2895.</title>
        <authorList>
            <person name="Liu B."/>
            <person name="Wang J."/>
            <person name="Zhu Y."/>
            <person name="Liu G."/>
            <person name="Chen Q."/>
            <person name="Chen Z."/>
            <person name="Lan J."/>
            <person name="Che J."/>
            <person name="Ge C."/>
            <person name="Shi H."/>
            <person name="Pan Z."/>
            <person name="Liu X."/>
        </authorList>
    </citation>
    <scope>NUCLEOTIDE SEQUENCE [LARGE SCALE GENOMIC DNA]</scope>
    <source>
        <strain evidence="1 3">DSM 2895</strain>
    </source>
</reference>
<name>A0A0D1YFJ9_ANEMI</name>
<protein>
    <recommendedName>
        <fullName evidence="5">CopG family transcriptional regulator</fullName>
    </recommendedName>
</protein>
<sequence>MAKKPATFRFEEDMLELLKTWAYLTEENQQTILAEAFHQYTQNHPELLQKAKNVIEAAKGKS</sequence>
<dbReference type="EMBL" id="LGUG01000004">
    <property type="protein sequence ID" value="KON95852.1"/>
    <property type="molecule type" value="Genomic_DNA"/>
</dbReference>
<dbReference type="OrthoDB" id="2683453at2"/>
<evidence type="ECO:0000313" key="3">
    <source>
        <dbReference type="Proteomes" id="UP000037269"/>
    </source>
</evidence>
<gene>
    <name evidence="1" type="ORF">AF333_10505</name>
    <name evidence="2" type="ORF">SAMN04487909_1465</name>
</gene>
<keyword evidence="3" id="KW-1185">Reference proteome</keyword>
<evidence type="ECO:0000313" key="4">
    <source>
        <dbReference type="Proteomes" id="UP000182836"/>
    </source>
</evidence>
<dbReference type="EMBL" id="FNED01000046">
    <property type="protein sequence ID" value="SDK25978.1"/>
    <property type="molecule type" value="Genomic_DNA"/>
</dbReference>